<dbReference type="Gene3D" id="2.170.130.30">
    <property type="match status" value="1"/>
</dbReference>
<feature type="domain" description="Transcobalamin-like C-terminal" evidence="2">
    <location>
        <begin position="56"/>
        <end position="118"/>
    </location>
</feature>
<sequence>MKKVLMFLTALVVSVLLLAGCGSKGITVHVKLTGQDDAVLYDKDVQVTANPAYAIHATEAALKDGKIEYKSDKGIITSIAGVDSTQTDGWLMLINDKLAQLGANEQPIAAGDKIEWKYLNYDKAFAQ</sequence>
<evidence type="ECO:0000259" key="2">
    <source>
        <dbReference type="Pfam" id="PF14478"/>
    </source>
</evidence>
<evidence type="ECO:0000313" key="4">
    <source>
        <dbReference type="Proteomes" id="UP000199182"/>
    </source>
</evidence>
<dbReference type="Pfam" id="PF14478">
    <property type="entry name" value="DUF4430"/>
    <property type="match status" value="1"/>
</dbReference>
<feature type="chain" id="PRO_5038543469" description="Transcobalamin-like C-terminal domain-containing protein" evidence="1">
    <location>
        <begin position="20"/>
        <end position="127"/>
    </location>
</feature>
<keyword evidence="4" id="KW-1185">Reference proteome</keyword>
<keyword evidence="1" id="KW-0732">Signal</keyword>
<protein>
    <recommendedName>
        <fullName evidence="2">Transcobalamin-like C-terminal domain-containing protein</fullName>
    </recommendedName>
</protein>
<reference evidence="3 4" key="1">
    <citation type="submission" date="2016-10" db="EMBL/GenBank/DDBJ databases">
        <authorList>
            <person name="de Groot N.N."/>
        </authorList>
    </citation>
    <scope>NUCLEOTIDE SEQUENCE [LARGE SCALE GENOMIC DNA]</scope>
    <source>
        <strain evidence="3 4">CGMCC 1.5012</strain>
    </source>
</reference>
<feature type="signal peptide" evidence="1">
    <location>
        <begin position="1"/>
        <end position="19"/>
    </location>
</feature>
<organism evidence="3 4">
    <name type="scientific">Acetanaerobacterium elongatum</name>
    <dbReference type="NCBI Taxonomy" id="258515"/>
    <lineage>
        <taxon>Bacteria</taxon>
        <taxon>Bacillati</taxon>
        <taxon>Bacillota</taxon>
        <taxon>Clostridia</taxon>
        <taxon>Eubacteriales</taxon>
        <taxon>Oscillospiraceae</taxon>
        <taxon>Acetanaerobacterium</taxon>
    </lineage>
</organism>
<proteinExistence type="predicted"/>
<name>A0A1H0FM50_9FIRM</name>
<dbReference type="Proteomes" id="UP000199182">
    <property type="component" value="Unassembled WGS sequence"/>
</dbReference>
<evidence type="ECO:0000313" key="3">
    <source>
        <dbReference type="EMBL" id="SDN95660.1"/>
    </source>
</evidence>
<evidence type="ECO:0000256" key="1">
    <source>
        <dbReference type="SAM" id="SignalP"/>
    </source>
</evidence>
<dbReference type="PROSITE" id="PS51257">
    <property type="entry name" value="PROKAR_LIPOPROTEIN"/>
    <property type="match status" value="1"/>
</dbReference>
<accession>A0A1H0FM50</accession>
<dbReference type="OrthoDB" id="2870483at2"/>
<dbReference type="InterPro" id="IPR027954">
    <property type="entry name" value="Transcobalamin-like_C"/>
</dbReference>
<dbReference type="EMBL" id="FNID01000041">
    <property type="protein sequence ID" value="SDN95660.1"/>
    <property type="molecule type" value="Genomic_DNA"/>
</dbReference>
<dbReference type="AlphaFoldDB" id="A0A1H0FM50"/>
<dbReference type="RefSeq" id="WP_092642937.1">
    <property type="nucleotide sequence ID" value="NZ_FNID01000041.1"/>
</dbReference>
<gene>
    <name evidence="3" type="ORF">SAMN05192585_14124</name>
</gene>